<dbReference type="RefSeq" id="WP_259123770.1">
    <property type="nucleotide sequence ID" value="NZ_JANTZO010000005.1"/>
</dbReference>
<evidence type="ECO:0000313" key="2">
    <source>
        <dbReference type="EMBL" id="MCS3709853.1"/>
    </source>
</evidence>
<feature type="transmembrane region" description="Helical" evidence="1">
    <location>
        <begin position="29"/>
        <end position="46"/>
    </location>
</feature>
<reference evidence="2" key="1">
    <citation type="submission" date="2022-08" db="EMBL/GenBank/DDBJ databases">
        <title>Genomic Encyclopedia of Type Strains, Phase V (KMG-V): Genome sequencing to study the core and pangenomes of soil and plant-associated prokaryotes.</title>
        <authorList>
            <person name="Whitman W."/>
        </authorList>
    </citation>
    <scope>NUCLEOTIDE SEQUENCE</scope>
    <source>
        <strain evidence="2">SP3049</strain>
    </source>
</reference>
<proteinExistence type="predicted"/>
<dbReference type="Proteomes" id="UP001155057">
    <property type="component" value="Unassembled WGS sequence"/>
</dbReference>
<dbReference type="EMBL" id="JANUAE010000004">
    <property type="protein sequence ID" value="MCS3709853.1"/>
    <property type="molecule type" value="Genomic_DNA"/>
</dbReference>
<sequence length="284" mass="30774">MPFFSSIRLVPASLPAAFSLPYTSRVPHLFAGLVLLLLSAVLWVPTSSAQLQKNDLTFRVGGTASFPTNPSTLSDQYSFGRGLNVGLGVYLTPSFDLQAGFEYSRYLLDAPSSVDRDFYLGDRFPISPSSSPLVPEGADIGIPENPSLSQLGIISGGDVTRSTFSLGVKWTLSRGSSFRTYLRGVGHISSLTRREYVVGQRPIPQGNLPPEIRTAAAAQLQRDLDRFADEITKIATGFSTGLGFLFPIGYTGAIFAEPSYTVHYADLQTVQAFDIRVGFILGEF</sequence>
<keyword evidence="1" id="KW-0812">Transmembrane</keyword>
<evidence type="ECO:0008006" key="4">
    <source>
        <dbReference type="Google" id="ProtNLM"/>
    </source>
</evidence>
<keyword evidence="1" id="KW-1133">Transmembrane helix</keyword>
<evidence type="ECO:0000256" key="1">
    <source>
        <dbReference type="SAM" id="Phobius"/>
    </source>
</evidence>
<organism evidence="2 3">
    <name type="scientific">Salinibacter ruber</name>
    <dbReference type="NCBI Taxonomy" id="146919"/>
    <lineage>
        <taxon>Bacteria</taxon>
        <taxon>Pseudomonadati</taxon>
        <taxon>Rhodothermota</taxon>
        <taxon>Rhodothermia</taxon>
        <taxon>Rhodothermales</taxon>
        <taxon>Salinibacteraceae</taxon>
        <taxon>Salinibacter</taxon>
    </lineage>
</organism>
<evidence type="ECO:0000313" key="3">
    <source>
        <dbReference type="Proteomes" id="UP001155057"/>
    </source>
</evidence>
<dbReference type="AlphaFoldDB" id="A0A9X2Q714"/>
<comment type="caution">
    <text evidence="2">The sequence shown here is derived from an EMBL/GenBank/DDBJ whole genome shotgun (WGS) entry which is preliminary data.</text>
</comment>
<name>A0A9X2Q714_9BACT</name>
<accession>A0A9X2Q714</accession>
<keyword evidence="1" id="KW-0472">Membrane</keyword>
<gene>
    <name evidence="2" type="ORF">GGP61_001457</name>
</gene>
<protein>
    <recommendedName>
        <fullName evidence="4">Outer membrane protein beta-barrel domain-containing protein</fullName>
    </recommendedName>
</protein>